<name>A0A0A8Z732_ARUDO</name>
<reference evidence="2" key="2">
    <citation type="journal article" date="2015" name="Data Brief">
        <title>Shoot transcriptome of the giant reed, Arundo donax.</title>
        <authorList>
            <person name="Barrero R.A."/>
            <person name="Guerrero F.D."/>
            <person name="Moolhuijzen P."/>
            <person name="Goolsby J.A."/>
            <person name="Tidwell J."/>
            <person name="Bellgard S.E."/>
            <person name="Bellgard M.I."/>
        </authorList>
    </citation>
    <scope>NUCLEOTIDE SEQUENCE</scope>
    <source>
        <tissue evidence="2">Shoot tissue taken approximately 20 cm above the soil surface</tissue>
    </source>
</reference>
<dbReference type="AlphaFoldDB" id="A0A0A8Z732"/>
<dbReference type="EMBL" id="GBRH01267248">
    <property type="protein sequence ID" value="JAD30647.1"/>
    <property type="molecule type" value="Transcribed_RNA"/>
</dbReference>
<feature type="chain" id="PRO_5002044997" evidence="1">
    <location>
        <begin position="20"/>
        <end position="54"/>
    </location>
</feature>
<proteinExistence type="predicted"/>
<keyword evidence="1" id="KW-0732">Signal</keyword>
<accession>A0A0A8Z732</accession>
<organism evidence="2">
    <name type="scientific">Arundo donax</name>
    <name type="common">Giant reed</name>
    <name type="synonym">Donax arundinaceus</name>
    <dbReference type="NCBI Taxonomy" id="35708"/>
    <lineage>
        <taxon>Eukaryota</taxon>
        <taxon>Viridiplantae</taxon>
        <taxon>Streptophyta</taxon>
        <taxon>Embryophyta</taxon>
        <taxon>Tracheophyta</taxon>
        <taxon>Spermatophyta</taxon>
        <taxon>Magnoliopsida</taxon>
        <taxon>Liliopsida</taxon>
        <taxon>Poales</taxon>
        <taxon>Poaceae</taxon>
        <taxon>PACMAD clade</taxon>
        <taxon>Arundinoideae</taxon>
        <taxon>Arundineae</taxon>
        <taxon>Arundo</taxon>
    </lineage>
</organism>
<sequence>MEGPLQGKMLLFLRSFVLSIGLQYLHMDSEGIRLYLKKVKELGERSMKFPVLFS</sequence>
<feature type="signal peptide" evidence="1">
    <location>
        <begin position="1"/>
        <end position="19"/>
    </location>
</feature>
<evidence type="ECO:0000256" key="1">
    <source>
        <dbReference type="SAM" id="SignalP"/>
    </source>
</evidence>
<reference evidence="2" key="1">
    <citation type="submission" date="2014-09" db="EMBL/GenBank/DDBJ databases">
        <authorList>
            <person name="Magalhaes I.L.F."/>
            <person name="Oliveira U."/>
            <person name="Santos F.R."/>
            <person name="Vidigal T.H.D.A."/>
            <person name="Brescovit A.D."/>
            <person name="Santos A.J."/>
        </authorList>
    </citation>
    <scope>NUCLEOTIDE SEQUENCE</scope>
    <source>
        <tissue evidence="2">Shoot tissue taken approximately 20 cm above the soil surface</tissue>
    </source>
</reference>
<evidence type="ECO:0000313" key="2">
    <source>
        <dbReference type="EMBL" id="JAD30647.1"/>
    </source>
</evidence>
<protein>
    <submittedName>
        <fullName evidence="2">Uncharacterized protein</fullName>
    </submittedName>
</protein>